<evidence type="ECO:0000313" key="3">
    <source>
        <dbReference type="Proteomes" id="UP000041254"/>
    </source>
</evidence>
<reference evidence="2 3" key="1">
    <citation type="submission" date="2014-11" db="EMBL/GenBank/DDBJ databases">
        <authorList>
            <person name="Zhu J."/>
            <person name="Qi W."/>
            <person name="Song R."/>
        </authorList>
    </citation>
    <scope>NUCLEOTIDE SEQUENCE [LARGE SCALE GENOMIC DNA]</scope>
</reference>
<evidence type="ECO:0000256" key="1">
    <source>
        <dbReference type="SAM" id="MobiDB-lite"/>
    </source>
</evidence>
<feature type="compositionally biased region" description="Polar residues" evidence="1">
    <location>
        <begin position="534"/>
        <end position="548"/>
    </location>
</feature>
<protein>
    <submittedName>
        <fullName evidence="2">Uncharacterized protein</fullName>
    </submittedName>
</protein>
<accession>A0A0G4FW31</accession>
<dbReference type="PANTHER" id="PTHR13617:SF14">
    <property type="entry name" value="PROTEIN ABHD18"/>
    <property type="match status" value="1"/>
</dbReference>
<dbReference type="EMBL" id="CDMY01000509">
    <property type="protein sequence ID" value="CEM18820.1"/>
    <property type="molecule type" value="Genomic_DNA"/>
</dbReference>
<sequence length="626" mass="68136">MDDLESLRRYSAALKGSKAASLPPSRLPPIECALRSDGGEGGICAHTAAAFGWRSAVSPPVYRYLLLSAQQALLVVVRRVLVGAMSSLSQAMAFMDHSFAVFCKATNLRFFTRGWGDVEGSNECRAMSNDLVRKGSVPEIEVEWLNTWTTDELTVCHEGRFRSPIAKYLPPESEYAYFLFVHSIGRQGGRHRTDANPVVAFRGGDMRGLAFHIPGTGDTTYYFRRKWLAEPLLQQHGIGSIILMAPFYGKRQPKGQLLFFMKHAADIRLWCDGVGSECCALMSFFRRELDELCCPHVGLGVTGLSLGGGMAAVVGAIICKFPIACVPCLGGESMRAWSSGALREGIDWATLAEEIGSDEQSAKDRLHAWLGEGNVSTCLQLCPPSLASQRCLHVAVVNAKNDHFVPLEFGNDMIASLSQAAGERGSITVRLIDGGHAIGYIRRSCCLEAIVDAFDRLAKTQTVSGDPVLAAIEAIAKDVTHPHHPHHHLHPHTHHHTLTPASSVASLLELECAYGEMDVHEDGARDQPPRRLASATTAADTDNGAQNHNHQRTSEEQQEYQQAGSGEASPARSTHSVQSDPGVVCEETNRGGHTIRGPEREGEGDLGLDKLIQEFVCELFDRAVLQ</sequence>
<dbReference type="PANTHER" id="PTHR13617">
    <property type="entry name" value="PROTEIN ABHD18"/>
    <property type="match status" value="1"/>
</dbReference>
<feature type="compositionally biased region" description="Basic and acidic residues" evidence="1">
    <location>
        <begin position="519"/>
        <end position="529"/>
    </location>
</feature>
<proteinExistence type="predicted"/>
<dbReference type="Proteomes" id="UP000041254">
    <property type="component" value="Unassembled WGS sequence"/>
</dbReference>
<dbReference type="InterPro" id="IPR019149">
    <property type="entry name" value="ABHD18"/>
</dbReference>
<organism evidence="2 3">
    <name type="scientific">Vitrella brassicaformis (strain CCMP3155)</name>
    <dbReference type="NCBI Taxonomy" id="1169540"/>
    <lineage>
        <taxon>Eukaryota</taxon>
        <taxon>Sar</taxon>
        <taxon>Alveolata</taxon>
        <taxon>Colpodellida</taxon>
        <taxon>Vitrellaceae</taxon>
        <taxon>Vitrella</taxon>
    </lineage>
</organism>
<evidence type="ECO:0000313" key="2">
    <source>
        <dbReference type="EMBL" id="CEM18820.1"/>
    </source>
</evidence>
<feature type="region of interest" description="Disordered" evidence="1">
    <location>
        <begin position="519"/>
        <end position="604"/>
    </location>
</feature>
<dbReference type="InParanoid" id="A0A0G4FW31"/>
<name>A0A0G4FW31_VITBC</name>
<dbReference type="VEuPathDB" id="CryptoDB:Vbra_9469"/>
<keyword evidence="3" id="KW-1185">Reference proteome</keyword>
<gene>
    <name evidence="2" type="ORF">Vbra_9469</name>
</gene>
<dbReference type="AlphaFoldDB" id="A0A0G4FW31"/>
<dbReference type="PhylomeDB" id="A0A0G4FW31"/>
<dbReference type="Pfam" id="PF09752">
    <property type="entry name" value="ABHD18"/>
    <property type="match status" value="1"/>
</dbReference>
<dbReference type="Gene3D" id="3.40.50.1820">
    <property type="entry name" value="alpha/beta hydrolase"/>
    <property type="match status" value="1"/>
</dbReference>
<dbReference type="SUPFAM" id="SSF53474">
    <property type="entry name" value="alpha/beta-Hydrolases"/>
    <property type="match status" value="1"/>
</dbReference>
<dbReference type="OrthoDB" id="9987145at2759"/>
<dbReference type="InterPro" id="IPR029058">
    <property type="entry name" value="AB_hydrolase_fold"/>
</dbReference>